<accession>P91368</accession>
<dbReference type="Bgee" id="WBGene00019661">
    <property type="expression patterns" value="Expressed in pharyngeal muscle cell (C elegans) and 3 other cell types or tissues"/>
</dbReference>
<dbReference type="PIR" id="T34443">
    <property type="entry name" value="T34443"/>
</dbReference>
<dbReference type="PaxDb" id="6239-K11H12.5"/>
<dbReference type="UCSC" id="K11H12.5">
    <property type="organism name" value="c. elegans"/>
</dbReference>
<keyword evidence="2" id="KW-1185">Reference proteome</keyword>
<dbReference type="RefSeq" id="NP_499970.1">
    <property type="nucleotide sequence ID" value="NM_067569.1"/>
</dbReference>
<keyword evidence="4" id="KW-1267">Proteomics identification</keyword>
<evidence type="ECO:0000313" key="2">
    <source>
        <dbReference type="Proteomes" id="UP000001940"/>
    </source>
</evidence>
<gene>
    <name evidence="1" type="ORF">CELE_K11H12.5</name>
    <name evidence="1 3" type="ORF">K11H12.5</name>
</gene>
<reference evidence="1 2" key="1">
    <citation type="journal article" date="1998" name="Science">
        <title>Genome sequence of the nematode C. elegans: a platform for investigating biology.</title>
        <authorList>
            <consortium name="The C. elegans sequencing consortium"/>
            <person name="Sulson J.E."/>
            <person name="Waterston R."/>
        </authorList>
    </citation>
    <scope>NUCLEOTIDE SEQUENCE [LARGE SCALE GENOMIC DNA]</scope>
    <source>
        <strain evidence="1 2">Bristol N2</strain>
    </source>
</reference>
<dbReference type="InParanoid" id="P91368"/>
<organism evidence="1 2">
    <name type="scientific">Caenorhabditis elegans</name>
    <dbReference type="NCBI Taxonomy" id="6239"/>
    <lineage>
        <taxon>Eukaryota</taxon>
        <taxon>Metazoa</taxon>
        <taxon>Ecdysozoa</taxon>
        <taxon>Nematoda</taxon>
        <taxon>Chromadorea</taxon>
        <taxon>Rhabditida</taxon>
        <taxon>Rhabditina</taxon>
        <taxon>Rhabditomorpha</taxon>
        <taxon>Rhabditoidea</taxon>
        <taxon>Rhabditidae</taxon>
        <taxon>Peloderinae</taxon>
        <taxon>Caenorhabditis</taxon>
    </lineage>
</organism>
<dbReference type="SMR" id="P91368"/>
<dbReference type="KEGG" id="cel:CELE_K11H12.5"/>
<dbReference type="CTD" id="187312"/>
<dbReference type="Proteomes" id="UP000001940">
    <property type="component" value="Chromosome IV"/>
</dbReference>
<evidence type="ECO:0000313" key="3">
    <source>
        <dbReference type="WormBase" id="K11H12.5"/>
    </source>
</evidence>
<protein>
    <submittedName>
        <fullName evidence="1">DUF4276 family protein</fullName>
    </submittedName>
</protein>
<dbReference type="HOGENOM" id="CLU_960538_0_0_1"/>
<dbReference type="EMBL" id="BX284604">
    <property type="protein sequence ID" value="CCD70974.1"/>
    <property type="molecule type" value="Genomic_DNA"/>
</dbReference>
<dbReference type="WormBase" id="K11H12.5">
    <property type="protein sequence ID" value="CE18054"/>
    <property type="gene ID" value="WBGene00019661"/>
</dbReference>
<sequence>MAETSNASAEPELIYFEVTSNEERFVHMVFQMASNTTNQFLIFVKDDETCFRAQRALYSSGEMTQCFLKNMNKDAFKKRKQELKNGTAKVWIADRSVIGKLVDCFSKELTVFLYDGISNDFPKQAVGKCHSVISLKQSRHTAVNTSDGLFEQVFHICQLYNATFTSPIKDWMASSKNGDLPENADTMKLVIARPSELLNSASTLRSFNDIVAKDPRILNLMEAFKVIENKARIDKDDNSRGMLYLCVKMRSELDGQYVTKNKADQFYRVEFNTLKNMKNKSEFLRKMCPS</sequence>
<dbReference type="PeptideAtlas" id="P91368"/>
<dbReference type="GeneID" id="187312"/>
<dbReference type="AGR" id="WB:WBGene00019661"/>
<name>P91368_CAEEL</name>
<dbReference type="AlphaFoldDB" id="P91368"/>
<proteinExistence type="evidence at protein level"/>
<evidence type="ECO:0007829" key="4">
    <source>
        <dbReference type="PeptideAtlas" id="P91368"/>
    </source>
</evidence>
<evidence type="ECO:0000313" key="1">
    <source>
        <dbReference type="EMBL" id="CCD70974.1"/>
    </source>
</evidence>